<dbReference type="InterPro" id="IPR038973">
    <property type="entry name" value="MutL/Mlh/Pms-like"/>
</dbReference>
<dbReference type="InterPro" id="IPR014790">
    <property type="entry name" value="MutL_C"/>
</dbReference>
<keyword evidence="3" id="KW-0540">Nuclease</keyword>
<name>A0A8X6JD25_TRICU</name>
<evidence type="ECO:0000256" key="10">
    <source>
        <dbReference type="ARBA" id="ARBA00048778"/>
    </source>
</evidence>
<dbReference type="SMART" id="SM01340">
    <property type="entry name" value="DNA_mis_repair"/>
    <property type="match status" value="1"/>
</dbReference>
<evidence type="ECO:0000256" key="4">
    <source>
        <dbReference type="ARBA" id="ARBA00022741"/>
    </source>
</evidence>
<feature type="domain" description="DNA mismatch repair protein S5" evidence="15">
    <location>
        <begin position="218"/>
        <end position="356"/>
    </location>
</feature>
<dbReference type="SUPFAM" id="SSF55874">
    <property type="entry name" value="ATPase domain of HSP90 chaperone/DNA topoisomerase II/histidine kinase"/>
    <property type="match status" value="1"/>
</dbReference>
<dbReference type="FunFam" id="3.30.1540.20:FF:000019">
    <property type="entry name" value="PMS1 homolog 2, mismatch repair system component"/>
    <property type="match status" value="1"/>
</dbReference>
<dbReference type="CDD" id="cd16926">
    <property type="entry name" value="HATPase_MutL-MLH-PMS-like"/>
    <property type="match status" value="1"/>
</dbReference>
<dbReference type="InterPro" id="IPR037198">
    <property type="entry name" value="MutL_C_sf"/>
</dbReference>
<evidence type="ECO:0000313" key="16">
    <source>
        <dbReference type="EMBL" id="GFR30840.1"/>
    </source>
</evidence>
<dbReference type="Gene3D" id="3.30.230.10">
    <property type="match status" value="1"/>
</dbReference>
<dbReference type="PANTHER" id="PTHR10073:SF52">
    <property type="entry name" value="MISMATCH REPAIR ENDONUCLEASE PMS2"/>
    <property type="match status" value="1"/>
</dbReference>
<evidence type="ECO:0000256" key="8">
    <source>
        <dbReference type="ARBA" id="ARBA00022840"/>
    </source>
</evidence>
<dbReference type="Proteomes" id="UP000887116">
    <property type="component" value="Unassembled WGS sequence"/>
</dbReference>
<dbReference type="InterPro" id="IPR013507">
    <property type="entry name" value="DNA_mismatch_S5_2-like"/>
</dbReference>
<dbReference type="FunFam" id="3.30.230.10:FF:000032">
    <property type="entry name" value="mismatch repair endonuclease PMS2 isoform X2"/>
    <property type="match status" value="1"/>
</dbReference>
<dbReference type="SUPFAM" id="SSF118116">
    <property type="entry name" value="DNA mismatch repair protein MutL"/>
    <property type="match status" value="1"/>
</dbReference>
<comment type="caution">
    <text evidence="16">The sequence shown here is derived from an EMBL/GenBank/DDBJ whole genome shotgun (WGS) entry which is preliminary data.</text>
</comment>
<dbReference type="InterPro" id="IPR002099">
    <property type="entry name" value="MutL/Mlh/PMS"/>
</dbReference>
<evidence type="ECO:0000259" key="15">
    <source>
        <dbReference type="SMART" id="SM01340"/>
    </source>
</evidence>
<dbReference type="Gene3D" id="3.30.1540.20">
    <property type="entry name" value="MutL, C-terminal domain, dimerisation subdomain"/>
    <property type="match status" value="1"/>
</dbReference>
<dbReference type="InterPro" id="IPR042120">
    <property type="entry name" value="MutL_C_dimsub"/>
</dbReference>
<comment type="subcellular location">
    <subcellularLocation>
        <location evidence="1">Nucleus</location>
    </subcellularLocation>
</comment>
<reference evidence="16" key="1">
    <citation type="submission" date="2020-07" db="EMBL/GenBank/DDBJ databases">
        <title>Multicomponent nature underlies the extraordinary mechanical properties of spider dragline silk.</title>
        <authorList>
            <person name="Kono N."/>
            <person name="Nakamura H."/>
            <person name="Mori M."/>
            <person name="Yoshida Y."/>
            <person name="Ohtoshi R."/>
            <person name="Malay A.D."/>
            <person name="Moran D.A.P."/>
            <person name="Tomita M."/>
            <person name="Numata K."/>
            <person name="Arakawa K."/>
        </authorList>
    </citation>
    <scope>NUCLEOTIDE SEQUENCE</scope>
</reference>
<dbReference type="InterPro" id="IPR020568">
    <property type="entry name" value="Ribosomal_Su5_D2-typ_SF"/>
</dbReference>
<dbReference type="SMART" id="SM00853">
    <property type="entry name" value="MutL_C"/>
    <property type="match status" value="1"/>
</dbReference>
<dbReference type="GO" id="GO:0004519">
    <property type="term" value="F:endonuclease activity"/>
    <property type="evidence" value="ECO:0007669"/>
    <property type="project" value="UniProtKB-KW"/>
</dbReference>
<organism evidence="16 17">
    <name type="scientific">Trichonephila clavata</name>
    <name type="common">Joro spider</name>
    <name type="synonym">Nephila clavata</name>
    <dbReference type="NCBI Taxonomy" id="2740835"/>
    <lineage>
        <taxon>Eukaryota</taxon>
        <taxon>Metazoa</taxon>
        <taxon>Ecdysozoa</taxon>
        <taxon>Arthropoda</taxon>
        <taxon>Chelicerata</taxon>
        <taxon>Arachnida</taxon>
        <taxon>Araneae</taxon>
        <taxon>Araneomorphae</taxon>
        <taxon>Entelegynae</taxon>
        <taxon>Araneoidea</taxon>
        <taxon>Nephilidae</taxon>
        <taxon>Trichonephila</taxon>
    </lineage>
</organism>
<dbReference type="Pfam" id="PF08676">
    <property type="entry name" value="MutL_C"/>
    <property type="match status" value="1"/>
</dbReference>
<keyword evidence="7" id="KW-0378">Hydrolase</keyword>
<dbReference type="SUPFAM" id="SSF54211">
    <property type="entry name" value="Ribosomal protein S5 domain 2-like"/>
    <property type="match status" value="1"/>
</dbReference>
<protein>
    <recommendedName>
        <fullName evidence="11">Mismatch repair endonuclease PMS2</fullName>
    </recommendedName>
    <alternativeName>
        <fullName evidence="13">DNA mismatch repair protein PMS2</fullName>
    </alternativeName>
    <alternativeName>
        <fullName evidence="12">PMS1 protein homolog 2</fullName>
    </alternativeName>
</protein>
<dbReference type="GO" id="GO:0006298">
    <property type="term" value="P:mismatch repair"/>
    <property type="evidence" value="ECO:0007669"/>
    <property type="project" value="InterPro"/>
</dbReference>
<keyword evidence="17" id="KW-1185">Reference proteome</keyword>
<dbReference type="GO" id="GO:0032389">
    <property type="term" value="C:MutLalpha complex"/>
    <property type="evidence" value="ECO:0007669"/>
    <property type="project" value="TreeGrafter"/>
</dbReference>
<comment type="similarity">
    <text evidence="2">Belongs to the DNA mismatch repair MutL/HexB family.</text>
</comment>
<evidence type="ECO:0000256" key="2">
    <source>
        <dbReference type="ARBA" id="ARBA00006082"/>
    </source>
</evidence>
<dbReference type="FunFam" id="3.30.1370.100:FF:000001">
    <property type="entry name" value="Mismatch repair endonuclease pms1, putative"/>
    <property type="match status" value="1"/>
</dbReference>
<keyword evidence="5 16" id="KW-0255">Endonuclease</keyword>
<keyword evidence="6" id="KW-0227">DNA damage</keyword>
<dbReference type="GO" id="GO:0016887">
    <property type="term" value="F:ATP hydrolysis activity"/>
    <property type="evidence" value="ECO:0007669"/>
    <property type="project" value="InterPro"/>
</dbReference>
<dbReference type="GO" id="GO:0030983">
    <property type="term" value="F:mismatched DNA binding"/>
    <property type="evidence" value="ECO:0007669"/>
    <property type="project" value="InterPro"/>
</dbReference>
<proteinExistence type="inferred from homology"/>
<dbReference type="NCBIfam" id="TIGR00585">
    <property type="entry name" value="mutl"/>
    <property type="match status" value="1"/>
</dbReference>
<comment type="catalytic activity">
    <reaction evidence="10">
        <text>ATP + H2O = ADP + phosphate + H(+)</text>
        <dbReference type="Rhea" id="RHEA:13065"/>
        <dbReference type="ChEBI" id="CHEBI:15377"/>
        <dbReference type="ChEBI" id="CHEBI:15378"/>
        <dbReference type="ChEBI" id="CHEBI:30616"/>
        <dbReference type="ChEBI" id="CHEBI:43474"/>
        <dbReference type="ChEBI" id="CHEBI:456216"/>
    </reaction>
    <physiologicalReaction direction="left-to-right" evidence="10">
        <dbReference type="Rhea" id="RHEA:13066"/>
    </physiologicalReaction>
</comment>
<evidence type="ECO:0000256" key="7">
    <source>
        <dbReference type="ARBA" id="ARBA00022801"/>
    </source>
</evidence>
<keyword evidence="9" id="KW-0539">Nucleus</keyword>
<evidence type="ECO:0000313" key="17">
    <source>
        <dbReference type="Proteomes" id="UP000887116"/>
    </source>
</evidence>
<dbReference type="InterPro" id="IPR042121">
    <property type="entry name" value="MutL_C_regsub"/>
</dbReference>
<evidence type="ECO:0000256" key="3">
    <source>
        <dbReference type="ARBA" id="ARBA00022722"/>
    </source>
</evidence>
<evidence type="ECO:0000256" key="11">
    <source>
        <dbReference type="ARBA" id="ARBA00072579"/>
    </source>
</evidence>
<dbReference type="PROSITE" id="PS00058">
    <property type="entry name" value="DNA_MISMATCH_REPAIR_1"/>
    <property type="match status" value="1"/>
</dbReference>
<dbReference type="AlphaFoldDB" id="A0A8X6JD25"/>
<evidence type="ECO:0000256" key="6">
    <source>
        <dbReference type="ARBA" id="ARBA00022763"/>
    </source>
</evidence>
<dbReference type="OrthoDB" id="10254304at2759"/>
<dbReference type="Pfam" id="PF01119">
    <property type="entry name" value="DNA_mis_repair"/>
    <property type="match status" value="1"/>
</dbReference>
<evidence type="ECO:0000256" key="9">
    <source>
        <dbReference type="ARBA" id="ARBA00023242"/>
    </source>
</evidence>
<dbReference type="GO" id="GO:0140664">
    <property type="term" value="F:ATP-dependent DNA damage sensor activity"/>
    <property type="evidence" value="ECO:0007669"/>
    <property type="project" value="InterPro"/>
</dbReference>
<dbReference type="FunFam" id="3.30.565.10:FF:000014">
    <property type="entry name" value="Mismatch repair endonuclease pms1, putative"/>
    <property type="match status" value="1"/>
</dbReference>
<accession>A0A8X6JD25</accession>
<dbReference type="PANTHER" id="PTHR10073">
    <property type="entry name" value="DNA MISMATCH REPAIR PROTEIN MLH, PMS, MUTL"/>
    <property type="match status" value="1"/>
</dbReference>
<evidence type="ECO:0000256" key="12">
    <source>
        <dbReference type="ARBA" id="ARBA00077255"/>
    </source>
</evidence>
<keyword evidence="4" id="KW-0547">Nucleotide-binding</keyword>
<feature type="domain" description="MutL C-terminal dimerisation" evidence="14">
    <location>
        <begin position="683"/>
        <end position="827"/>
    </location>
</feature>
<evidence type="ECO:0000256" key="1">
    <source>
        <dbReference type="ARBA" id="ARBA00004123"/>
    </source>
</evidence>
<dbReference type="Gene3D" id="3.30.1370.100">
    <property type="entry name" value="MutL, C-terminal domain, regulatory subdomain"/>
    <property type="match status" value="1"/>
</dbReference>
<dbReference type="Gene3D" id="3.30.565.10">
    <property type="entry name" value="Histidine kinase-like ATPase, C-terminal domain"/>
    <property type="match status" value="1"/>
</dbReference>
<dbReference type="CDD" id="cd03484">
    <property type="entry name" value="MutL_Trans_hPMS_2_like"/>
    <property type="match status" value="1"/>
</dbReference>
<dbReference type="InterPro" id="IPR014762">
    <property type="entry name" value="DNA_mismatch_repair_CS"/>
</dbReference>
<dbReference type="GO" id="GO:0005524">
    <property type="term" value="F:ATP binding"/>
    <property type="evidence" value="ECO:0007669"/>
    <property type="project" value="UniProtKB-KW"/>
</dbReference>
<dbReference type="InterPro" id="IPR014721">
    <property type="entry name" value="Ribsml_uS5_D2-typ_fold_subgr"/>
</dbReference>
<gene>
    <name evidence="16" type="primary">PMS2</name>
    <name evidence="16" type="ORF">TNCT_324591</name>
</gene>
<evidence type="ECO:0000259" key="14">
    <source>
        <dbReference type="SMART" id="SM00853"/>
    </source>
</evidence>
<evidence type="ECO:0000256" key="5">
    <source>
        <dbReference type="ARBA" id="ARBA00022759"/>
    </source>
</evidence>
<keyword evidence="8" id="KW-0067">ATP-binding</keyword>
<dbReference type="Pfam" id="PF13589">
    <property type="entry name" value="HATPase_c_3"/>
    <property type="match status" value="1"/>
</dbReference>
<dbReference type="EMBL" id="BMAO01039346">
    <property type="protein sequence ID" value="GFR30840.1"/>
    <property type="molecule type" value="Genomic_DNA"/>
</dbReference>
<evidence type="ECO:0000256" key="13">
    <source>
        <dbReference type="ARBA" id="ARBA00083250"/>
    </source>
</evidence>
<dbReference type="InterPro" id="IPR036890">
    <property type="entry name" value="HATPase_C_sf"/>
</dbReference>
<sequence length="867" mass="98247">MATGSIKPIDRTSVHKICSGQVVLTLAIAVKELVENSIDAGATTIEVKLEEQGSKSVEVIDNGKGVKACDFESLTLKHHTSKIADFSDVSFVSTFGFRGEALSSLCALSDLEIKTCHAESDVGTILSFDHNGILIESTPTARQVGTTVTLKNIFSTLPVRRKEFLRHLRKEYVKLIQLLTAYCLISVNKCIMCYNTSDKGKKTLVLSTSNCQTFEDTIASVFGNKQMNQIMKIIPHPPSKEILDEYFLPESAAKISEAFKLEGYISNSNHGEGRSSTDRQFFFINGRPCDLPKVSRLINEVYHTFNKNQYPFVFLNIILNEGCADVNVTPDKRQIFIPDEKILLAFIKSTLNNMYITQPAQMNISVLKFATQKKESSILNSSTTEKEELNDSSLKRKFEGANSHCNIEESPTASRIKNQKLDDSMDDIIKIKASDSPVQNNSFVLTESSNTIKEQFTEKSQACAELSHYSDKLFQSTQYVKNRIESVNFTLTLPLNEEKMFKSNSQKKSGSSKLSEILNMARFGCKSSKKMCNMNSCTSTGEPHSKHTSKSTQNNKMFNFLEKFSYSKTINKSETKVQEILEENDGEADENNTEEIDKGLKSTEEVLESSFDEPLQRKRNYIVIPFSMEMVKNKILIKDDKEINSEECDFRKFRSKIDPSENQNAEEELKKEISKEDFSCMKIIGQFNLGFIITRLNDDLFIIDQHATDEKYNFEQLQKETVLETQLLLQPQDLHLTAVTETILIDSLHVFEMNGFKFKINEESPSGQRVQLVSVPVSHNWSFGKEDVDELIFMLTDNPIRMVRASRVNQMFASRACRKSVMIGTALTVPMMKKLVTHMGEIEQPWNCPHGRPTIRHLFNFKLLKTV</sequence>